<dbReference type="InterPro" id="IPR002104">
    <property type="entry name" value="Integrase_catalytic"/>
</dbReference>
<keyword evidence="1" id="KW-0233">DNA recombination</keyword>
<dbReference type="InterPro" id="IPR011010">
    <property type="entry name" value="DNA_brk_join_enz"/>
</dbReference>
<dbReference type="InterPro" id="IPR013762">
    <property type="entry name" value="Integrase-like_cat_sf"/>
</dbReference>
<evidence type="ECO:0000256" key="1">
    <source>
        <dbReference type="ARBA" id="ARBA00023172"/>
    </source>
</evidence>
<reference evidence="3" key="2">
    <citation type="submission" date="2020-09" db="EMBL/GenBank/DDBJ databases">
        <authorList>
            <person name="Sun Q."/>
            <person name="Zhou Y."/>
        </authorList>
    </citation>
    <scope>NUCLEOTIDE SEQUENCE</scope>
    <source>
        <strain evidence="3">CGMCC 4.7308</strain>
    </source>
</reference>
<protein>
    <recommendedName>
        <fullName evidence="2">Tyr recombinase domain-containing protein</fullName>
    </recommendedName>
</protein>
<evidence type="ECO:0000313" key="4">
    <source>
        <dbReference type="Proteomes" id="UP000655208"/>
    </source>
</evidence>
<proteinExistence type="predicted"/>
<dbReference type="Proteomes" id="UP000655208">
    <property type="component" value="Unassembled WGS sequence"/>
</dbReference>
<dbReference type="GO" id="GO:0003677">
    <property type="term" value="F:DNA binding"/>
    <property type="evidence" value="ECO:0007669"/>
    <property type="project" value="InterPro"/>
</dbReference>
<dbReference type="AlphaFoldDB" id="A0A917SMU4"/>
<dbReference type="SUPFAM" id="SSF56349">
    <property type="entry name" value="DNA breaking-rejoining enzymes"/>
    <property type="match status" value="1"/>
</dbReference>
<evidence type="ECO:0000259" key="2">
    <source>
        <dbReference type="PROSITE" id="PS51898"/>
    </source>
</evidence>
<evidence type="ECO:0000313" key="3">
    <source>
        <dbReference type="EMBL" id="GGL89817.1"/>
    </source>
</evidence>
<sequence length="116" mass="12878">MVALLRQHREAQDRERQVAAQLWTDGDWLFATPIGAPINPRTDYTEWKRLLNAAGVRDARLHDAGHTAATVLLVLGVPERAVMGIMGWSHSAMAARYQHVTVHIRSNRTLMDGAAA</sequence>
<dbReference type="GO" id="GO:0015074">
    <property type="term" value="P:DNA integration"/>
    <property type="evidence" value="ECO:0007669"/>
    <property type="project" value="InterPro"/>
</dbReference>
<dbReference type="Gene3D" id="1.10.443.10">
    <property type="entry name" value="Intergrase catalytic core"/>
    <property type="match status" value="1"/>
</dbReference>
<keyword evidence="4" id="KW-1185">Reference proteome</keyword>
<organism evidence="3 4">
    <name type="scientific">Nakamurella endophytica</name>
    <dbReference type="NCBI Taxonomy" id="1748367"/>
    <lineage>
        <taxon>Bacteria</taxon>
        <taxon>Bacillati</taxon>
        <taxon>Actinomycetota</taxon>
        <taxon>Actinomycetes</taxon>
        <taxon>Nakamurellales</taxon>
        <taxon>Nakamurellaceae</taxon>
        <taxon>Nakamurella</taxon>
    </lineage>
</organism>
<feature type="domain" description="Tyr recombinase" evidence="2">
    <location>
        <begin position="1"/>
        <end position="112"/>
    </location>
</feature>
<dbReference type="Pfam" id="PF00589">
    <property type="entry name" value="Phage_integrase"/>
    <property type="match status" value="1"/>
</dbReference>
<name>A0A917SMU4_9ACTN</name>
<dbReference type="EMBL" id="BMNA01000001">
    <property type="protein sequence ID" value="GGL89817.1"/>
    <property type="molecule type" value="Genomic_DNA"/>
</dbReference>
<dbReference type="PROSITE" id="PS51898">
    <property type="entry name" value="TYR_RECOMBINASE"/>
    <property type="match status" value="1"/>
</dbReference>
<accession>A0A917SMU4</accession>
<dbReference type="RefSeq" id="WP_229673715.1">
    <property type="nucleotide sequence ID" value="NZ_BMNA01000001.1"/>
</dbReference>
<reference evidence="3" key="1">
    <citation type="journal article" date="2014" name="Int. J. Syst. Evol. Microbiol.">
        <title>Complete genome sequence of Corynebacterium casei LMG S-19264T (=DSM 44701T), isolated from a smear-ripened cheese.</title>
        <authorList>
            <consortium name="US DOE Joint Genome Institute (JGI-PGF)"/>
            <person name="Walter F."/>
            <person name="Albersmeier A."/>
            <person name="Kalinowski J."/>
            <person name="Ruckert C."/>
        </authorList>
    </citation>
    <scope>NUCLEOTIDE SEQUENCE</scope>
    <source>
        <strain evidence="3">CGMCC 4.7308</strain>
    </source>
</reference>
<gene>
    <name evidence="3" type="ORF">GCM10011594_06830</name>
</gene>
<dbReference type="GO" id="GO:0006310">
    <property type="term" value="P:DNA recombination"/>
    <property type="evidence" value="ECO:0007669"/>
    <property type="project" value="UniProtKB-KW"/>
</dbReference>
<comment type="caution">
    <text evidence="3">The sequence shown here is derived from an EMBL/GenBank/DDBJ whole genome shotgun (WGS) entry which is preliminary data.</text>
</comment>